<comment type="caution">
    <text evidence="11">The sequence shown here is derived from an EMBL/GenBank/DDBJ whole genome shotgun (WGS) entry which is preliminary data.</text>
</comment>
<dbReference type="InterPro" id="IPR052162">
    <property type="entry name" value="Sensor_kinase/Photoreceptor"/>
</dbReference>
<accession>I2GC93</accession>
<feature type="domain" description="PAS" evidence="9">
    <location>
        <begin position="428"/>
        <end position="499"/>
    </location>
</feature>
<feature type="domain" description="Histidine kinase" evidence="8">
    <location>
        <begin position="592"/>
        <end position="821"/>
    </location>
</feature>
<dbReference type="Gene3D" id="1.10.287.130">
    <property type="match status" value="1"/>
</dbReference>
<dbReference type="eggNOG" id="COG2203">
    <property type="taxonomic scope" value="Bacteria"/>
</dbReference>
<dbReference type="InterPro" id="IPR003018">
    <property type="entry name" value="GAF"/>
</dbReference>
<feature type="compositionally biased region" description="Polar residues" evidence="7">
    <location>
        <begin position="236"/>
        <end position="251"/>
    </location>
</feature>
<dbReference type="RefSeq" id="WP_009280103.1">
    <property type="nucleotide sequence ID" value="NZ_CAIT01000004.1"/>
</dbReference>
<proteinExistence type="predicted"/>
<evidence type="ECO:0000256" key="2">
    <source>
        <dbReference type="ARBA" id="ARBA00012438"/>
    </source>
</evidence>
<feature type="domain" description="PAC" evidence="10">
    <location>
        <begin position="504"/>
        <end position="556"/>
    </location>
</feature>
<dbReference type="SMART" id="SM00091">
    <property type="entry name" value="PAS"/>
    <property type="match status" value="3"/>
</dbReference>
<evidence type="ECO:0000259" key="8">
    <source>
        <dbReference type="PROSITE" id="PS50109"/>
    </source>
</evidence>
<evidence type="ECO:0000256" key="1">
    <source>
        <dbReference type="ARBA" id="ARBA00000085"/>
    </source>
</evidence>
<dbReference type="EC" id="2.7.13.3" evidence="2"/>
<sequence length="828" mass="92388">MLNTFGKAIIPENEAGRLRALHHYDLIDSLPEATFNNIAQIMAQVFGTPIALISLVDEQEVVFKANVGMPEVDRTDRGVSLCSLAVLDTEPTVFEDALREPCLLANPLVTGDFGLQFYAGAPLITHDGYTIGTACVIDKQPRAFTESDRQLLVRFATLIMDEIERRRKFQQQREQEEQYKRIFLATSDAILIVDHEGRLTEANPVACRLYGYTHEDFLQLGSTDLIHPDDRSSFRTITTNPSNDTPFATESTHQHKSGRPIQVAVKGQTFTYRGRPHLMLAVKDVTLRKETEAVLQRTQILLQTALSAGRVATWLWELPTNQIYADENLADLFSIGEQRATAGLSLDEFISAIHPDDRERVQAQFRAAVDTRTGLDTEYRIVLANGDIRWVIVRAQFAGHSPQLPDLLLGVLVDITDRKLAELRYLESEEQLKLAIDAASLGTWDYDLVTGRVQWSDTCKALFGLPPGISVTADVLMGRVHPDDRERVSRANGQALNPAGDGQHDLIFRTVSMEGYQRWVHAKGKTMRNEQGQLIRFTGIVFDISEVKQSQEALRRSAEELEQRVTERTSALNEANQQLQKSNASLSEFAYVASHDLQEPLRKIQAFGDILLNGHGLNLNQEGLDMIQRMQASANRMSSLVRDLLMYSRLSTQTARREQVSLTDVLTDVIDDLELAIQDTGATIDVGELPVVEGDESQLRQLLQNLLSNALKFRRPDTPPYIHVRATRIAATDLPAFIVPVRPAAEYQYVQVTDNGIGFDNRYAERIFQVFQRLHGKSQYAGTGIGLAVCQKVVANHGGVIKAIAQPGQGATFEIYLPVADKSLLHSA</sequence>
<dbReference type="InterPro" id="IPR000700">
    <property type="entry name" value="PAS-assoc_C"/>
</dbReference>
<dbReference type="InterPro" id="IPR036890">
    <property type="entry name" value="HATPase_C_sf"/>
</dbReference>
<organism evidence="11 12">
    <name type="scientific">Fibrisoma limi BUZ 3</name>
    <dbReference type="NCBI Taxonomy" id="1185876"/>
    <lineage>
        <taxon>Bacteria</taxon>
        <taxon>Pseudomonadati</taxon>
        <taxon>Bacteroidota</taxon>
        <taxon>Cytophagia</taxon>
        <taxon>Cytophagales</taxon>
        <taxon>Spirosomataceae</taxon>
        <taxon>Fibrisoma</taxon>
    </lineage>
</organism>
<keyword evidence="3" id="KW-0597">Phosphoprotein</keyword>
<dbReference type="SUPFAM" id="SSF55781">
    <property type="entry name" value="GAF domain-like"/>
    <property type="match status" value="1"/>
</dbReference>
<evidence type="ECO:0000256" key="3">
    <source>
        <dbReference type="ARBA" id="ARBA00022553"/>
    </source>
</evidence>
<dbReference type="SMART" id="SM00388">
    <property type="entry name" value="HisKA"/>
    <property type="match status" value="1"/>
</dbReference>
<dbReference type="Gene3D" id="3.30.450.20">
    <property type="entry name" value="PAS domain"/>
    <property type="match status" value="3"/>
</dbReference>
<dbReference type="SMART" id="SM00387">
    <property type="entry name" value="HATPase_c"/>
    <property type="match status" value="1"/>
</dbReference>
<dbReference type="InterPro" id="IPR000014">
    <property type="entry name" value="PAS"/>
</dbReference>
<dbReference type="SMART" id="SM00065">
    <property type="entry name" value="GAF"/>
    <property type="match status" value="1"/>
</dbReference>
<dbReference type="InterPro" id="IPR003594">
    <property type="entry name" value="HATPase_dom"/>
</dbReference>
<dbReference type="InterPro" id="IPR001610">
    <property type="entry name" value="PAC"/>
</dbReference>
<dbReference type="PANTHER" id="PTHR43304:SF1">
    <property type="entry name" value="PAC DOMAIN-CONTAINING PROTEIN"/>
    <property type="match status" value="1"/>
</dbReference>
<dbReference type="PRINTS" id="PR00344">
    <property type="entry name" value="BCTRLSENSOR"/>
</dbReference>
<dbReference type="Proteomes" id="UP000009309">
    <property type="component" value="Unassembled WGS sequence"/>
</dbReference>
<dbReference type="NCBIfam" id="TIGR00229">
    <property type="entry name" value="sensory_box"/>
    <property type="match status" value="2"/>
</dbReference>
<dbReference type="EMBL" id="CAIT01000004">
    <property type="protein sequence ID" value="CCH51517.1"/>
    <property type="molecule type" value="Genomic_DNA"/>
</dbReference>
<evidence type="ECO:0000256" key="5">
    <source>
        <dbReference type="ARBA" id="ARBA00022777"/>
    </source>
</evidence>
<evidence type="ECO:0000313" key="11">
    <source>
        <dbReference type="EMBL" id="CCH51517.1"/>
    </source>
</evidence>
<dbReference type="Gene3D" id="2.10.70.100">
    <property type="match status" value="2"/>
</dbReference>
<keyword evidence="5 11" id="KW-0418">Kinase</keyword>
<evidence type="ECO:0000313" key="12">
    <source>
        <dbReference type="Proteomes" id="UP000009309"/>
    </source>
</evidence>
<evidence type="ECO:0000256" key="7">
    <source>
        <dbReference type="SAM" id="MobiDB-lite"/>
    </source>
</evidence>
<feature type="domain" description="PAS" evidence="9">
    <location>
        <begin position="175"/>
        <end position="235"/>
    </location>
</feature>
<dbReference type="InterPro" id="IPR003661">
    <property type="entry name" value="HisK_dim/P_dom"/>
</dbReference>
<dbReference type="eggNOG" id="COG2205">
    <property type="taxonomic scope" value="Bacteria"/>
</dbReference>
<dbReference type="PANTHER" id="PTHR43304">
    <property type="entry name" value="PHYTOCHROME-LIKE PROTEIN CPH1"/>
    <property type="match status" value="1"/>
</dbReference>
<dbReference type="InterPro" id="IPR004358">
    <property type="entry name" value="Sig_transdc_His_kin-like_C"/>
</dbReference>
<dbReference type="Gene3D" id="3.30.450.40">
    <property type="match status" value="1"/>
</dbReference>
<keyword evidence="4 11" id="KW-0808">Transferase</keyword>
<dbReference type="STRING" id="1185876.BN8_00445"/>
<dbReference type="InterPro" id="IPR005467">
    <property type="entry name" value="His_kinase_dom"/>
</dbReference>
<evidence type="ECO:0000259" key="9">
    <source>
        <dbReference type="PROSITE" id="PS50112"/>
    </source>
</evidence>
<dbReference type="Pfam" id="PF02518">
    <property type="entry name" value="HATPase_c"/>
    <property type="match status" value="1"/>
</dbReference>
<evidence type="ECO:0000259" key="10">
    <source>
        <dbReference type="PROSITE" id="PS50113"/>
    </source>
</evidence>
<dbReference type="CDD" id="cd00082">
    <property type="entry name" value="HisKA"/>
    <property type="match status" value="1"/>
</dbReference>
<dbReference type="InterPro" id="IPR013655">
    <property type="entry name" value="PAS_fold_3"/>
</dbReference>
<dbReference type="Gene3D" id="3.30.565.10">
    <property type="entry name" value="Histidine kinase-like ATPase, C-terminal domain"/>
    <property type="match status" value="1"/>
</dbReference>
<evidence type="ECO:0000256" key="6">
    <source>
        <dbReference type="SAM" id="Coils"/>
    </source>
</evidence>
<dbReference type="CDD" id="cd00130">
    <property type="entry name" value="PAS"/>
    <property type="match status" value="3"/>
</dbReference>
<dbReference type="InterPro" id="IPR036097">
    <property type="entry name" value="HisK_dim/P_sf"/>
</dbReference>
<protein>
    <recommendedName>
        <fullName evidence="2">histidine kinase</fullName>
        <ecNumber evidence="2">2.7.13.3</ecNumber>
    </recommendedName>
</protein>
<dbReference type="Pfam" id="PF13426">
    <property type="entry name" value="PAS_9"/>
    <property type="match status" value="1"/>
</dbReference>
<dbReference type="SMART" id="SM00086">
    <property type="entry name" value="PAC"/>
    <property type="match status" value="3"/>
</dbReference>
<dbReference type="eggNOG" id="COG4251">
    <property type="taxonomic scope" value="Bacteria"/>
</dbReference>
<gene>
    <name evidence="11" type="primary">arcB3</name>
    <name evidence="11" type="ORF">BN8_00445</name>
</gene>
<feature type="domain" description="PAC" evidence="10">
    <location>
        <begin position="375"/>
        <end position="427"/>
    </location>
</feature>
<dbReference type="Pfam" id="PF00512">
    <property type="entry name" value="HisKA"/>
    <property type="match status" value="1"/>
</dbReference>
<dbReference type="PROSITE" id="PS50109">
    <property type="entry name" value="HIS_KIN"/>
    <property type="match status" value="1"/>
</dbReference>
<dbReference type="AlphaFoldDB" id="I2GC93"/>
<dbReference type="InterPro" id="IPR029016">
    <property type="entry name" value="GAF-like_dom_sf"/>
</dbReference>
<name>I2GC93_9BACT</name>
<dbReference type="Pfam" id="PF08447">
    <property type="entry name" value="PAS_3"/>
    <property type="match status" value="2"/>
</dbReference>
<dbReference type="PROSITE" id="PS50113">
    <property type="entry name" value="PAC"/>
    <property type="match status" value="2"/>
</dbReference>
<keyword evidence="12" id="KW-1185">Reference proteome</keyword>
<dbReference type="SUPFAM" id="SSF55785">
    <property type="entry name" value="PYP-like sensor domain (PAS domain)"/>
    <property type="match status" value="3"/>
</dbReference>
<dbReference type="Pfam" id="PF01590">
    <property type="entry name" value="GAF"/>
    <property type="match status" value="1"/>
</dbReference>
<feature type="region of interest" description="Disordered" evidence="7">
    <location>
        <begin position="236"/>
        <end position="258"/>
    </location>
</feature>
<dbReference type="FunFam" id="3.30.565.10:FF:000006">
    <property type="entry name" value="Sensor histidine kinase WalK"/>
    <property type="match status" value="1"/>
</dbReference>
<feature type="coiled-coil region" evidence="6">
    <location>
        <begin position="544"/>
        <end position="578"/>
    </location>
</feature>
<comment type="catalytic activity">
    <reaction evidence="1">
        <text>ATP + protein L-histidine = ADP + protein N-phospho-L-histidine.</text>
        <dbReference type="EC" id="2.7.13.3"/>
    </reaction>
</comment>
<evidence type="ECO:0000256" key="4">
    <source>
        <dbReference type="ARBA" id="ARBA00022679"/>
    </source>
</evidence>
<dbReference type="PROSITE" id="PS50112">
    <property type="entry name" value="PAS"/>
    <property type="match status" value="2"/>
</dbReference>
<dbReference type="GO" id="GO:0000155">
    <property type="term" value="F:phosphorelay sensor kinase activity"/>
    <property type="evidence" value="ECO:0007669"/>
    <property type="project" value="InterPro"/>
</dbReference>
<dbReference type="SUPFAM" id="SSF47384">
    <property type="entry name" value="Homodimeric domain of signal transducing histidine kinase"/>
    <property type="match status" value="1"/>
</dbReference>
<dbReference type="SUPFAM" id="SSF55874">
    <property type="entry name" value="ATPase domain of HSP90 chaperone/DNA topoisomerase II/histidine kinase"/>
    <property type="match status" value="1"/>
</dbReference>
<dbReference type="InterPro" id="IPR035965">
    <property type="entry name" value="PAS-like_dom_sf"/>
</dbReference>
<keyword evidence="6" id="KW-0175">Coiled coil</keyword>
<reference evidence="11 12" key="1">
    <citation type="journal article" date="2012" name="J. Bacteriol.">
        <title>Genome Sequence of the Filamentous Bacterium Fibrisoma limi BUZ 3T.</title>
        <authorList>
            <person name="Filippini M."/>
            <person name="Qi W."/>
            <person name="Jaenicke S."/>
            <person name="Goesmann A."/>
            <person name="Smits T.H."/>
            <person name="Bagheri H.C."/>
        </authorList>
    </citation>
    <scope>NUCLEOTIDE SEQUENCE [LARGE SCALE GENOMIC DNA]</scope>
    <source>
        <strain evidence="12">BUZ 3T</strain>
    </source>
</reference>